<gene>
    <name evidence="3" type="ORF">UY3_00643</name>
</gene>
<evidence type="ECO:0000313" key="4">
    <source>
        <dbReference type="Proteomes" id="UP000031443"/>
    </source>
</evidence>
<evidence type="ECO:0000256" key="1">
    <source>
        <dbReference type="ARBA" id="ARBA00023125"/>
    </source>
</evidence>
<evidence type="ECO:0000259" key="2">
    <source>
        <dbReference type="PROSITE" id="PS51253"/>
    </source>
</evidence>
<dbReference type="SMART" id="SM00674">
    <property type="entry name" value="CENPB"/>
    <property type="match status" value="1"/>
</dbReference>
<dbReference type="GO" id="GO:0003677">
    <property type="term" value="F:DNA binding"/>
    <property type="evidence" value="ECO:0007669"/>
    <property type="project" value="UniProtKB-KW"/>
</dbReference>
<dbReference type="Gene3D" id="1.10.10.60">
    <property type="entry name" value="Homeodomain-like"/>
    <property type="match status" value="1"/>
</dbReference>
<name>M7CBH4_CHEMY</name>
<dbReference type="STRING" id="8469.M7CBH4"/>
<dbReference type="AlphaFoldDB" id="M7CBH4"/>
<feature type="domain" description="HTH CENPB-type" evidence="2">
    <location>
        <begin position="1"/>
        <end position="71"/>
    </location>
</feature>
<dbReference type="Pfam" id="PF03221">
    <property type="entry name" value="HTH_Tnp_Tc5"/>
    <property type="match status" value="1"/>
</dbReference>
<dbReference type="InterPro" id="IPR006600">
    <property type="entry name" value="HTH_CenpB_DNA-bd_dom"/>
</dbReference>
<evidence type="ECO:0000313" key="3">
    <source>
        <dbReference type="EMBL" id="EMP42053.1"/>
    </source>
</evidence>
<reference evidence="4" key="1">
    <citation type="journal article" date="2013" name="Nat. Genet.">
        <title>The draft genomes of soft-shell turtle and green sea turtle yield insights into the development and evolution of the turtle-specific body plan.</title>
        <authorList>
            <person name="Wang Z."/>
            <person name="Pascual-Anaya J."/>
            <person name="Zadissa A."/>
            <person name="Li W."/>
            <person name="Niimura Y."/>
            <person name="Huang Z."/>
            <person name="Li C."/>
            <person name="White S."/>
            <person name="Xiong Z."/>
            <person name="Fang D."/>
            <person name="Wang B."/>
            <person name="Ming Y."/>
            <person name="Chen Y."/>
            <person name="Zheng Y."/>
            <person name="Kuraku S."/>
            <person name="Pignatelli M."/>
            <person name="Herrero J."/>
            <person name="Beal K."/>
            <person name="Nozawa M."/>
            <person name="Li Q."/>
            <person name="Wang J."/>
            <person name="Zhang H."/>
            <person name="Yu L."/>
            <person name="Shigenobu S."/>
            <person name="Wang J."/>
            <person name="Liu J."/>
            <person name="Flicek P."/>
            <person name="Searle S."/>
            <person name="Wang J."/>
            <person name="Kuratani S."/>
            <person name="Yin Y."/>
            <person name="Aken B."/>
            <person name="Zhang G."/>
            <person name="Irie N."/>
        </authorList>
    </citation>
    <scope>NUCLEOTIDE SEQUENCE [LARGE SCALE GENOMIC DNA]</scope>
</reference>
<dbReference type="PANTHER" id="PTHR19303:SF26">
    <property type="entry name" value="TIGGER TRANSPOSABLE ELEMENT-DERIVED PROTEIN 1"/>
    <property type="match status" value="1"/>
</dbReference>
<dbReference type="GO" id="GO:0005634">
    <property type="term" value="C:nucleus"/>
    <property type="evidence" value="ECO:0007669"/>
    <property type="project" value="TreeGrafter"/>
</dbReference>
<dbReference type="Proteomes" id="UP000031443">
    <property type="component" value="Unassembled WGS sequence"/>
</dbReference>
<organism evidence="3 4">
    <name type="scientific">Chelonia mydas</name>
    <name type="common">Green sea-turtle</name>
    <name type="synonym">Chelonia agassizi</name>
    <dbReference type="NCBI Taxonomy" id="8469"/>
    <lineage>
        <taxon>Eukaryota</taxon>
        <taxon>Metazoa</taxon>
        <taxon>Chordata</taxon>
        <taxon>Craniata</taxon>
        <taxon>Vertebrata</taxon>
        <taxon>Euteleostomi</taxon>
        <taxon>Archelosauria</taxon>
        <taxon>Testudinata</taxon>
        <taxon>Testudines</taxon>
        <taxon>Cryptodira</taxon>
        <taxon>Durocryptodira</taxon>
        <taxon>Americhelydia</taxon>
        <taxon>Chelonioidea</taxon>
        <taxon>Cheloniidae</taxon>
        <taxon>Chelonia</taxon>
    </lineage>
</organism>
<sequence>MENVEHLLSVWIKDQNQRNIPLSFLVIQANAKSVYDNLKRDKGEGSQTDTFMASQGWFDQFKRHFHLHNIKMSGEAASAAAKKFSNYLKKIIEKGSYSPKQVFNVNEIGLYWKRMPERTYRGNSWEVVFVFPFLAQQGAAVLPPPFTLTSGEKVDNVMQLVLCCGSATTEGRAQMPLPEGWGAAYGAQLDDDQEPRGSVEALELLASIALWYELC</sequence>
<keyword evidence="4" id="KW-1185">Reference proteome</keyword>
<accession>M7CBH4</accession>
<dbReference type="PANTHER" id="PTHR19303">
    <property type="entry name" value="TRANSPOSON"/>
    <property type="match status" value="1"/>
</dbReference>
<proteinExistence type="predicted"/>
<dbReference type="SUPFAM" id="SSF46689">
    <property type="entry name" value="Homeodomain-like"/>
    <property type="match status" value="1"/>
</dbReference>
<dbReference type="InterPro" id="IPR050863">
    <property type="entry name" value="CenT-Element_Derived"/>
</dbReference>
<dbReference type="PROSITE" id="PS51253">
    <property type="entry name" value="HTH_CENPB"/>
    <property type="match status" value="1"/>
</dbReference>
<dbReference type="InterPro" id="IPR009057">
    <property type="entry name" value="Homeodomain-like_sf"/>
</dbReference>
<keyword evidence="1" id="KW-0238">DNA-binding</keyword>
<dbReference type="EMBL" id="KB478633">
    <property type="protein sequence ID" value="EMP42053.1"/>
    <property type="molecule type" value="Genomic_DNA"/>
</dbReference>
<protein>
    <recommendedName>
        <fullName evidence="2">HTH CENPB-type domain-containing protein</fullName>
    </recommendedName>
</protein>